<comment type="caution">
    <text evidence="4">The sequence shown here is derived from an EMBL/GenBank/DDBJ whole genome shotgun (WGS) entry which is preliminary data.</text>
</comment>
<name>A0ABR3ZTA5_9LECA</name>
<dbReference type="EMBL" id="JBEFKJ010000054">
    <property type="protein sequence ID" value="KAL2036697.1"/>
    <property type="molecule type" value="Genomic_DNA"/>
</dbReference>
<feature type="domain" description="Methyltransferase" evidence="3">
    <location>
        <begin position="49"/>
        <end position="150"/>
    </location>
</feature>
<protein>
    <recommendedName>
        <fullName evidence="3">Methyltransferase domain-containing protein</fullName>
    </recommendedName>
</protein>
<keyword evidence="1" id="KW-0489">Methyltransferase</keyword>
<gene>
    <name evidence="4" type="ORF">N7G274_010568</name>
</gene>
<keyword evidence="2" id="KW-0808">Transferase</keyword>
<organism evidence="4 5">
    <name type="scientific">Stereocaulon virgatum</name>
    <dbReference type="NCBI Taxonomy" id="373712"/>
    <lineage>
        <taxon>Eukaryota</taxon>
        <taxon>Fungi</taxon>
        <taxon>Dikarya</taxon>
        <taxon>Ascomycota</taxon>
        <taxon>Pezizomycotina</taxon>
        <taxon>Lecanoromycetes</taxon>
        <taxon>OSLEUM clade</taxon>
        <taxon>Lecanoromycetidae</taxon>
        <taxon>Lecanorales</taxon>
        <taxon>Lecanorineae</taxon>
        <taxon>Stereocaulaceae</taxon>
        <taxon>Stereocaulon</taxon>
    </lineage>
</organism>
<evidence type="ECO:0000256" key="2">
    <source>
        <dbReference type="ARBA" id="ARBA00022679"/>
    </source>
</evidence>
<proteinExistence type="predicted"/>
<evidence type="ECO:0000313" key="5">
    <source>
        <dbReference type="Proteomes" id="UP001590950"/>
    </source>
</evidence>
<dbReference type="Pfam" id="PF13649">
    <property type="entry name" value="Methyltransf_25"/>
    <property type="match status" value="1"/>
</dbReference>
<dbReference type="SUPFAM" id="SSF53335">
    <property type="entry name" value="S-adenosyl-L-methionine-dependent methyltransferases"/>
    <property type="match status" value="1"/>
</dbReference>
<evidence type="ECO:0000313" key="4">
    <source>
        <dbReference type="EMBL" id="KAL2036697.1"/>
    </source>
</evidence>
<accession>A0ABR3ZTA5</accession>
<sequence>MALTTMRSTTTITSKRIYDARSSKYNESWHPEHAANYIRWAQPDAGQHVLDLACGTGLVSIAAKHAVGPTGTVTAVDVSTGMMAIGKQSAQTGGLDIQWLEWDVTNLLSAKAQGKIRDDYDWITCATALVLLEDPLSTIKQWKELLKSGGRIITDVPTEKTMPQGMIFEQIGKEMGIEQPSRRLWVKNEKSLEQLFFDAGFEIENSWKAPGYLPRKDHRVDEAGELFDRWTGTDFCRVFGEENVREKARTMFLKRFDEMKGEGGMVNEEDAFYLVIGRNV</sequence>
<dbReference type="Gene3D" id="3.40.50.150">
    <property type="entry name" value="Vaccinia Virus protein VP39"/>
    <property type="match status" value="1"/>
</dbReference>
<reference evidence="4 5" key="1">
    <citation type="submission" date="2024-09" db="EMBL/GenBank/DDBJ databases">
        <title>Rethinking Asexuality: The Enigmatic Case of Functional Sexual Genes in Lepraria (Stereocaulaceae).</title>
        <authorList>
            <person name="Doellman M."/>
            <person name="Sun Y."/>
            <person name="Barcenas-Pena A."/>
            <person name="Lumbsch H.T."/>
            <person name="Grewe F."/>
        </authorList>
    </citation>
    <scope>NUCLEOTIDE SEQUENCE [LARGE SCALE GENOMIC DNA]</scope>
    <source>
        <strain evidence="4 5">Mercado 3170</strain>
    </source>
</reference>
<dbReference type="PANTHER" id="PTHR43861:SF1">
    <property type="entry name" value="TRANS-ACONITATE 2-METHYLTRANSFERASE"/>
    <property type="match status" value="1"/>
</dbReference>
<evidence type="ECO:0000256" key="1">
    <source>
        <dbReference type="ARBA" id="ARBA00022603"/>
    </source>
</evidence>
<evidence type="ECO:0000259" key="3">
    <source>
        <dbReference type="Pfam" id="PF13649"/>
    </source>
</evidence>
<dbReference type="CDD" id="cd02440">
    <property type="entry name" value="AdoMet_MTases"/>
    <property type="match status" value="1"/>
</dbReference>
<dbReference type="PANTHER" id="PTHR43861">
    <property type="entry name" value="TRANS-ACONITATE 2-METHYLTRANSFERASE-RELATED"/>
    <property type="match status" value="1"/>
</dbReference>
<keyword evidence="5" id="KW-1185">Reference proteome</keyword>
<dbReference type="InterPro" id="IPR041698">
    <property type="entry name" value="Methyltransf_25"/>
</dbReference>
<dbReference type="Proteomes" id="UP001590950">
    <property type="component" value="Unassembled WGS sequence"/>
</dbReference>
<dbReference type="InterPro" id="IPR029063">
    <property type="entry name" value="SAM-dependent_MTases_sf"/>
</dbReference>